<dbReference type="Pfam" id="PF11275">
    <property type="entry name" value="DUF3077"/>
    <property type="match status" value="1"/>
</dbReference>
<evidence type="ECO:0000256" key="1">
    <source>
        <dbReference type="SAM" id="MobiDB-lite"/>
    </source>
</evidence>
<accession>A0ABX8N0T0</accession>
<name>A0ABX8N0T0_9PSED</name>
<dbReference type="InterPro" id="IPR021427">
    <property type="entry name" value="DUF3077"/>
</dbReference>
<evidence type="ECO:0000313" key="2">
    <source>
        <dbReference type="EMBL" id="QXH49303.1"/>
    </source>
</evidence>
<organism evidence="2 3">
    <name type="scientific">Pseudomonas fakonensis</name>
    <dbReference type="NCBI Taxonomy" id="2842355"/>
    <lineage>
        <taxon>Bacteria</taxon>
        <taxon>Pseudomonadati</taxon>
        <taxon>Pseudomonadota</taxon>
        <taxon>Gammaproteobacteria</taxon>
        <taxon>Pseudomonadales</taxon>
        <taxon>Pseudomonadaceae</taxon>
        <taxon>Pseudomonas</taxon>
    </lineage>
</organism>
<reference evidence="2" key="1">
    <citation type="journal article" date="2021" name="Microorganisms">
        <title>The Ever-Expanding Pseudomonas Genus: Description of 43 New Species and Partition of the Pseudomonas putida Group.</title>
        <authorList>
            <person name="Girard L."/>
            <person name="Lood C."/>
            <person name="Hofte M."/>
            <person name="Vandamme P."/>
            <person name="Rokni-Zadeh H."/>
            <person name="van Noort V."/>
            <person name="Lavigne R."/>
            <person name="De Mot R."/>
        </authorList>
    </citation>
    <scope>NUCLEOTIDE SEQUENCE</scope>
    <source>
        <strain evidence="2">COW40</strain>
    </source>
</reference>
<dbReference type="RefSeq" id="WP_217838925.1">
    <property type="nucleotide sequence ID" value="NZ_CP077076.1"/>
</dbReference>
<protein>
    <submittedName>
        <fullName evidence="2">DUF3077 domain-containing protein</fullName>
    </submittedName>
</protein>
<keyword evidence="3" id="KW-1185">Reference proteome</keyword>
<dbReference type="EMBL" id="CP077076">
    <property type="protein sequence ID" value="QXH49303.1"/>
    <property type="molecule type" value="Genomic_DNA"/>
</dbReference>
<evidence type="ECO:0000313" key="3">
    <source>
        <dbReference type="Proteomes" id="UP001046350"/>
    </source>
</evidence>
<gene>
    <name evidence="2" type="ORF">KSS94_15210</name>
</gene>
<feature type="region of interest" description="Disordered" evidence="1">
    <location>
        <begin position="97"/>
        <end position="118"/>
    </location>
</feature>
<proteinExistence type="predicted"/>
<sequence length="118" mass="12897">MTKGIPDPPQQPCCDLYAFGTCNHHHAPLFTVRPGVFAEEALVHAIQLVQQAYQSTTLAREDAQGDARRLLGSSQLSLEMTEALLNKVLDGLVLLPSNPPAPKRPGRLAKPVQAQDYR</sequence>
<dbReference type="Proteomes" id="UP001046350">
    <property type="component" value="Chromosome"/>
</dbReference>